<proteinExistence type="predicted"/>
<organism evidence="1 2">
    <name type="scientific">Trichinella pseudospiralis</name>
    <name type="common">Parasitic roundworm</name>
    <dbReference type="NCBI Taxonomy" id="6337"/>
    <lineage>
        <taxon>Eukaryota</taxon>
        <taxon>Metazoa</taxon>
        <taxon>Ecdysozoa</taxon>
        <taxon>Nematoda</taxon>
        <taxon>Enoplea</taxon>
        <taxon>Dorylaimia</taxon>
        <taxon>Trichinellida</taxon>
        <taxon>Trichinellidae</taxon>
        <taxon>Trichinella</taxon>
    </lineage>
</organism>
<sequence>LLRTAASREWNQPMRKNIVVVNKDEKGWRSEGCFDIRDGDAGFGIVQLVCVMLWGL</sequence>
<dbReference type="AlphaFoldDB" id="A0A0V1CS59"/>
<dbReference type="EMBL" id="JYDR01003745">
    <property type="protein sequence ID" value="KRY51555.1"/>
    <property type="molecule type" value="Genomic_DNA"/>
</dbReference>
<evidence type="ECO:0000313" key="1">
    <source>
        <dbReference type="EMBL" id="KRY51555.1"/>
    </source>
</evidence>
<accession>A0A0V1CS59</accession>
<evidence type="ECO:0000313" key="2">
    <source>
        <dbReference type="Proteomes" id="UP000054632"/>
    </source>
</evidence>
<feature type="non-terminal residue" evidence="1">
    <location>
        <position position="1"/>
    </location>
</feature>
<dbReference type="Proteomes" id="UP000054632">
    <property type="component" value="Unassembled WGS sequence"/>
</dbReference>
<comment type="caution">
    <text evidence="1">The sequence shown here is derived from an EMBL/GenBank/DDBJ whole genome shotgun (WGS) entry which is preliminary data.</text>
</comment>
<name>A0A0V1CS59_TRIPS</name>
<protein>
    <submittedName>
        <fullName evidence="1">Uncharacterized protein</fullName>
    </submittedName>
</protein>
<gene>
    <name evidence="1" type="ORF">T4A_7582</name>
</gene>
<reference evidence="1 2" key="1">
    <citation type="submission" date="2015-01" db="EMBL/GenBank/DDBJ databases">
        <title>Evolution of Trichinella species and genotypes.</title>
        <authorList>
            <person name="Korhonen P.K."/>
            <person name="Edoardo P."/>
            <person name="Giuseppe L.R."/>
            <person name="Gasser R.B."/>
        </authorList>
    </citation>
    <scope>NUCLEOTIDE SEQUENCE [LARGE SCALE GENOMIC DNA]</scope>
    <source>
        <strain evidence="1">ISS13</strain>
    </source>
</reference>